<dbReference type="InterPro" id="IPR001509">
    <property type="entry name" value="Epimerase_deHydtase"/>
</dbReference>
<dbReference type="EMBL" id="JAFVMG010000004">
    <property type="protein sequence ID" value="MBO1328003.1"/>
    <property type="molecule type" value="Genomic_DNA"/>
</dbReference>
<reference evidence="2 3" key="1">
    <citation type="submission" date="2021-03" db="EMBL/GenBank/DDBJ databases">
        <title>The complete genome sequence of Acetobacter suratthaniensis TBRC 1719.</title>
        <authorList>
            <person name="Charoenyingcharoen P."/>
            <person name="Yukphan P."/>
        </authorList>
    </citation>
    <scope>NUCLEOTIDE SEQUENCE [LARGE SCALE GENOMIC DNA]</scope>
    <source>
        <strain evidence="2 3">TBRC 1719</strain>
    </source>
</reference>
<comment type="caution">
    <text evidence="2">The sequence shown here is derived from an EMBL/GenBank/DDBJ whole genome shotgun (WGS) entry which is preliminary data.</text>
</comment>
<evidence type="ECO:0000313" key="3">
    <source>
        <dbReference type="Proteomes" id="UP000664399"/>
    </source>
</evidence>
<name>A0ABS3LL78_9PROT</name>
<sequence length="303" mass="32839">MKILVAGASGALGRPLITRLHEAGHDVWGLASRPESLDAMTARGAHAINGNAMDRAGIFTILEQLRPDVVIDQLTSLPASPFDLANRLAADRHLRLEGGGNLFAAAQACQVTRYIQQSCGFYLDTNGPLATEASRLRTHAPGNIGESARMYAALEKRVLGSHSMQGVCLRYGFFYGPGTWYWTEGAFNTHLHNREVSLLGAGSSVFSFIHVDDAAQATMAALTAPAGVYNVVDNHPTPFHDWLAAYTRWVGAPAPARLSPQDALRLAGEESVYYQNNLTGANNHKARERLNLTPRPQPWLSAI</sequence>
<dbReference type="InterPro" id="IPR051783">
    <property type="entry name" value="NAD(P)-dependent_oxidoreduct"/>
</dbReference>
<dbReference type="Proteomes" id="UP000664399">
    <property type="component" value="Unassembled WGS sequence"/>
</dbReference>
<dbReference type="SUPFAM" id="SSF51735">
    <property type="entry name" value="NAD(P)-binding Rossmann-fold domains"/>
    <property type="match status" value="1"/>
</dbReference>
<dbReference type="PANTHER" id="PTHR48079">
    <property type="entry name" value="PROTEIN YEEZ"/>
    <property type="match status" value="1"/>
</dbReference>
<keyword evidence="3" id="KW-1185">Reference proteome</keyword>
<evidence type="ECO:0000313" key="2">
    <source>
        <dbReference type="EMBL" id="MBO1328003.1"/>
    </source>
</evidence>
<feature type="domain" description="NAD-dependent epimerase/dehydratase" evidence="1">
    <location>
        <begin position="3"/>
        <end position="231"/>
    </location>
</feature>
<dbReference type="Pfam" id="PF01370">
    <property type="entry name" value="Epimerase"/>
    <property type="match status" value="1"/>
</dbReference>
<proteinExistence type="predicted"/>
<accession>A0ABS3LL78</accession>
<dbReference type="RefSeq" id="WP_207853847.1">
    <property type="nucleotide sequence ID" value="NZ_JAFVMG010000004.1"/>
</dbReference>
<evidence type="ECO:0000259" key="1">
    <source>
        <dbReference type="Pfam" id="PF01370"/>
    </source>
</evidence>
<protein>
    <submittedName>
        <fullName evidence="2">NAD(P)-dependent oxidoreductase</fullName>
    </submittedName>
</protein>
<gene>
    <name evidence="2" type="ORF">J2D75_05865</name>
</gene>
<dbReference type="InterPro" id="IPR036291">
    <property type="entry name" value="NAD(P)-bd_dom_sf"/>
</dbReference>
<dbReference type="Gene3D" id="3.40.50.720">
    <property type="entry name" value="NAD(P)-binding Rossmann-like Domain"/>
    <property type="match status" value="1"/>
</dbReference>
<organism evidence="2 3">
    <name type="scientific">Acetobacter suratthaniensis</name>
    <dbReference type="NCBI Taxonomy" id="1502841"/>
    <lineage>
        <taxon>Bacteria</taxon>
        <taxon>Pseudomonadati</taxon>
        <taxon>Pseudomonadota</taxon>
        <taxon>Alphaproteobacteria</taxon>
        <taxon>Acetobacterales</taxon>
        <taxon>Acetobacteraceae</taxon>
        <taxon>Acetobacter</taxon>
    </lineage>
</organism>
<dbReference type="PANTHER" id="PTHR48079:SF6">
    <property type="entry name" value="NAD(P)-BINDING DOMAIN-CONTAINING PROTEIN-RELATED"/>
    <property type="match status" value="1"/>
</dbReference>